<dbReference type="Proteomes" id="UP000244906">
    <property type="component" value="Unassembled WGS sequence"/>
</dbReference>
<dbReference type="SUPFAM" id="SSF46626">
    <property type="entry name" value="Cytochrome c"/>
    <property type="match status" value="1"/>
</dbReference>
<keyword evidence="8" id="KW-1185">Reference proteome</keyword>
<dbReference type="Pfam" id="PF13442">
    <property type="entry name" value="Cytochrome_CBB3"/>
    <property type="match status" value="1"/>
</dbReference>
<name>A0A2V1GQY8_9GAMM</name>
<evidence type="ECO:0000256" key="2">
    <source>
        <dbReference type="ARBA" id="ARBA00022617"/>
    </source>
</evidence>
<evidence type="ECO:0000256" key="1">
    <source>
        <dbReference type="ARBA" id="ARBA00022448"/>
    </source>
</evidence>
<dbReference type="InterPro" id="IPR002323">
    <property type="entry name" value="Cyt_CIE"/>
</dbReference>
<evidence type="ECO:0000256" key="3">
    <source>
        <dbReference type="ARBA" id="ARBA00022723"/>
    </source>
</evidence>
<comment type="caution">
    <text evidence="7">The sequence shown here is derived from an EMBL/GenBank/DDBJ whole genome shotgun (WGS) entry which is preliminary data.</text>
</comment>
<evidence type="ECO:0000313" key="7">
    <source>
        <dbReference type="EMBL" id="PVZ66709.1"/>
    </source>
</evidence>
<evidence type="ECO:0000256" key="4">
    <source>
        <dbReference type="ARBA" id="ARBA00022982"/>
    </source>
</evidence>
<proteinExistence type="predicted"/>
<keyword evidence="5" id="KW-0408">Iron</keyword>
<dbReference type="GO" id="GO:0020037">
    <property type="term" value="F:heme binding"/>
    <property type="evidence" value="ECO:0007669"/>
    <property type="project" value="InterPro"/>
</dbReference>
<dbReference type="PANTHER" id="PTHR40942:SF4">
    <property type="entry name" value="CYTOCHROME C5"/>
    <property type="match status" value="1"/>
</dbReference>
<organism evidence="7 8">
    <name type="scientific">Pelagibaculum spongiae</name>
    <dbReference type="NCBI Taxonomy" id="2080658"/>
    <lineage>
        <taxon>Bacteria</taxon>
        <taxon>Pseudomonadati</taxon>
        <taxon>Pseudomonadota</taxon>
        <taxon>Gammaproteobacteria</taxon>
        <taxon>Oceanospirillales</taxon>
        <taxon>Pelagibaculum</taxon>
    </lineage>
</organism>
<dbReference type="GO" id="GO:0005506">
    <property type="term" value="F:iron ion binding"/>
    <property type="evidence" value="ECO:0007669"/>
    <property type="project" value="InterPro"/>
</dbReference>
<evidence type="ECO:0000313" key="8">
    <source>
        <dbReference type="Proteomes" id="UP000244906"/>
    </source>
</evidence>
<evidence type="ECO:0000256" key="5">
    <source>
        <dbReference type="ARBA" id="ARBA00023004"/>
    </source>
</evidence>
<dbReference type="InterPro" id="IPR036909">
    <property type="entry name" value="Cyt_c-like_dom_sf"/>
</dbReference>
<keyword evidence="4" id="KW-0249">Electron transport</keyword>
<feature type="domain" description="Cytochrome c" evidence="6">
    <location>
        <begin position="47"/>
        <end position="117"/>
    </location>
</feature>
<accession>A0A2V1GQY8</accession>
<dbReference type="PANTHER" id="PTHR40942">
    <property type="match status" value="1"/>
</dbReference>
<evidence type="ECO:0000259" key="6">
    <source>
        <dbReference type="Pfam" id="PF13442"/>
    </source>
</evidence>
<reference evidence="7 8" key="1">
    <citation type="submission" date="2018-04" db="EMBL/GenBank/DDBJ databases">
        <title>Thalassorhabdus spongiae gen. nov., sp. nov., isolated from a marine sponge in South-West Iceland.</title>
        <authorList>
            <person name="Knobloch S."/>
            <person name="Daussin A."/>
            <person name="Johannsson R."/>
            <person name="Marteinsson V.T."/>
        </authorList>
    </citation>
    <scope>NUCLEOTIDE SEQUENCE [LARGE SCALE GENOMIC DNA]</scope>
    <source>
        <strain evidence="7 8">Hp12</strain>
    </source>
</reference>
<keyword evidence="1" id="KW-0813">Transport</keyword>
<dbReference type="PRINTS" id="PR00607">
    <property type="entry name" value="CYTCHROMECIE"/>
</dbReference>
<protein>
    <recommendedName>
        <fullName evidence="6">Cytochrome c domain-containing protein</fullName>
    </recommendedName>
</protein>
<gene>
    <name evidence="7" type="ORF">DC094_15685</name>
</gene>
<keyword evidence="3" id="KW-0479">Metal-binding</keyword>
<dbReference type="GO" id="GO:0009055">
    <property type="term" value="F:electron transfer activity"/>
    <property type="evidence" value="ECO:0007669"/>
    <property type="project" value="InterPro"/>
</dbReference>
<dbReference type="EMBL" id="QDDL01000007">
    <property type="protein sequence ID" value="PVZ66709.1"/>
    <property type="molecule type" value="Genomic_DNA"/>
</dbReference>
<sequence length="128" mass="13954">MILLVADPLMEKAMLPRIRTLLLLVFSTTFTATFPTNAWSADDYVLDLYSTYCVACHTAPQSGAPQAFDHSDWQQRLSNKGLNGLVNSAVSGFKNMPPVGGCGECTAEDLEDLIRYMSSAKSDQGKQS</sequence>
<dbReference type="AlphaFoldDB" id="A0A2V1GQY8"/>
<keyword evidence="2" id="KW-0349">Heme</keyword>
<dbReference type="Gene3D" id="1.10.760.10">
    <property type="entry name" value="Cytochrome c-like domain"/>
    <property type="match status" value="1"/>
</dbReference>
<dbReference type="InterPro" id="IPR009056">
    <property type="entry name" value="Cyt_c-like_dom"/>
</dbReference>